<proteinExistence type="predicted"/>
<organism evidence="1 2">
    <name type="scientific">Leptobacterium flavescens</name>
    <dbReference type="NCBI Taxonomy" id="472055"/>
    <lineage>
        <taxon>Bacteria</taxon>
        <taxon>Pseudomonadati</taxon>
        <taxon>Bacteroidota</taxon>
        <taxon>Flavobacteriia</taxon>
        <taxon>Flavobacteriales</taxon>
        <taxon>Flavobacteriaceae</taxon>
        <taxon>Leptobacterium</taxon>
    </lineage>
</organism>
<protein>
    <submittedName>
        <fullName evidence="1">Uncharacterized protein</fullName>
    </submittedName>
</protein>
<evidence type="ECO:0000313" key="1">
    <source>
        <dbReference type="EMBL" id="NER14202.1"/>
    </source>
</evidence>
<reference evidence="1 2" key="1">
    <citation type="submission" date="2020-01" db="EMBL/GenBank/DDBJ databases">
        <title>Leptobacterium flavescens.</title>
        <authorList>
            <person name="Wang G."/>
        </authorList>
    </citation>
    <scope>NUCLEOTIDE SEQUENCE [LARGE SCALE GENOMIC DNA]</scope>
    <source>
        <strain evidence="1 2">KCTC 22160</strain>
    </source>
</reference>
<dbReference type="EMBL" id="JAABOO010000002">
    <property type="protein sequence ID" value="NER14202.1"/>
    <property type="molecule type" value="Genomic_DNA"/>
</dbReference>
<dbReference type="AlphaFoldDB" id="A0A6P0UNY5"/>
<comment type="caution">
    <text evidence="1">The sequence shown here is derived from an EMBL/GenBank/DDBJ whole genome shotgun (WGS) entry which is preliminary data.</text>
</comment>
<accession>A0A6P0UNY5</accession>
<name>A0A6P0UNY5_9FLAO</name>
<evidence type="ECO:0000313" key="2">
    <source>
        <dbReference type="Proteomes" id="UP000468581"/>
    </source>
</evidence>
<gene>
    <name evidence="1" type="ORF">GWK08_12175</name>
</gene>
<dbReference type="Proteomes" id="UP000468581">
    <property type="component" value="Unassembled WGS sequence"/>
</dbReference>
<sequence length="218" mass="25677">MKTRSIILVFCIVLLNSCIVKSLNPFYIEEAVEFQEAFLGKWEDNKDGKWEVLSFKAEMERETGKDRLSEEDKEIYEKYKDGYLISYLKKENESYFIAVPFKVDDQVLIDFIPYQYEDEGGNDLVGQHLVKTHSVAKFDKQDNGDIKITWLDEDRLEELFKKDAIQIKHEVVGLDKDFILTASSEELYRFMKKYCSSSIKNKWESSEKLTFKRISVEP</sequence>
<dbReference type="RefSeq" id="WP_163607458.1">
    <property type="nucleotide sequence ID" value="NZ_JAABOO010000002.1"/>
</dbReference>
<keyword evidence="2" id="KW-1185">Reference proteome</keyword>